<evidence type="ECO:0000313" key="2">
    <source>
        <dbReference type="EMBL" id="SJZ57806.1"/>
    </source>
</evidence>
<dbReference type="AlphaFoldDB" id="A0A1T4LT67"/>
<dbReference type="OrthoDB" id="5125216at2"/>
<feature type="region of interest" description="Disordered" evidence="1">
    <location>
        <begin position="84"/>
        <end position="103"/>
    </location>
</feature>
<accession>A0A1T4LT67</accession>
<protein>
    <recommendedName>
        <fullName evidence="4">Oxygen-dependent protoporphyrinogen oxidase</fullName>
    </recommendedName>
</protein>
<evidence type="ECO:0008006" key="4">
    <source>
        <dbReference type="Google" id="ProtNLM"/>
    </source>
</evidence>
<evidence type="ECO:0000256" key="1">
    <source>
        <dbReference type="SAM" id="MobiDB-lite"/>
    </source>
</evidence>
<dbReference type="Proteomes" id="UP000190637">
    <property type="component" value="Unassembled WGS sequence"/>
</dbReference>
<proteinExistence type="predicted"/>
<gene>
    <name evidence="2" type="ORF">SAMN02745673_00810</name>
</gene>
<evidence type="ECO:0000313" key="3">
    <source>
        <dbReference type="Proteomes" id="UP000190637"/>
    </source>
</evidence>
<organism evidence="2 3">
    <name type="scientific">Marinactinospora thermotolerans DSM 45154</name>
    <dbReference type="NCBI Taxonomy" id="1122192"/>
    <lineage>
        <taxon>Bacteria</taxon>
        <taxon>Bacillati</taxon>
        <taxon>Actinomycetota</taxon>
        <taxon>Actinomycetes</taxon>
        <taxon>Streptosporangiales</taxon>
        <taxon>Nocardiopsidaceae</taxon>
        <taxon>Marinactinospora</taxon>
    </lineage>
</organism>
<keyword evidence="3" id="KW-1185">Reference proteome</keyword>
<name>A0A1T4LT67_9ACTN</name>
<reference evidence="2 3" key="1">
    <citation type="submission" date="2017-02" db="EMBL/GenBank/DDBJ databases">
        <authorList>
            <person name="Peterson S.W."/>
        </authorList>
    </citation>
    <scope>NUCLEOTIDE SEQUENCE [LARGE SCALE GENOMIC DNA]</scope>
    <source>
        <strain evidence="2 3">DSM 45154</strain>
    </source>
</reference>
<dbReference type="EMBL" id="FUWS01000002">
    <property type="protein sequence ID" value="SJZ57806.1"/>
    <property type="molecule type" value="Genomic_DNA"/>
</dbReference>
<dbReference type="STRING" id="1122192.SAMN02745673_00810"/>
<sequence length="103" mass="11038">MRHRITFIAGLAVGYVLGAKAGKERYEQLARAARRIADNPTVQETAGLVGAQVSNAGRTVYTKVSEKLPVTSLRDFLARPTEEEAAAVERTQINGAPLGDGSR</sequence>
<dbReference type="RefSeq" id="WP_078760226.1">
    <property type="nucleotide sequence ID" value="NZ_FUWS01000002.1"/>
</dbReference>